<keyword evidence="9" id="KW-1185">Reference proteome</keyword>
<dbReference type="InterPro" id="IPR000387">
    <property type="entry name" value="Tyr_Pase_dom"/>
</dbReference>
<keyword evidence="4" id="KW-0904">Protein phosphatase</keyword>
<evidence type="ECO:0000256" key="4">
    <source>
        <dbReference type="ARBA" id="ARBA00022912"/>
    </source>
</evidence>
<dbReference type="Gene3D" id="3.90.190.10">
    <property type="entry name" value="Protein tyrosine phosphatase superfamily"/>
    <property type="match status" value="1"/>
</dbReference>
<dbReference type="STRING" id="1314781.A0A165PDZ3"/>
<dbReference type="FunCoup" id="A0A165PDZ3">
    <property type="interactions" value="646"/>
</dbReference>
<evidence type="ECO:0000256" key="1">
    <source>
        <dbReference type="ARBA" id="ARBA00008601"/>
    </source>
</evidence>
<dbReference type="GO" id="GO:0005634">
    <property type="term" value="C:nucleus"/>
    <property type="evidence" value="ECO:0007669"/>
    <property type="project" value="TreeGrafter"/>
</dbReference>
<dbReference type="EMBL" id="KV425890">
    <property type="protein sequence ID" value="KZW02037.1"/>
    <property type="molecule type" value="Genomic_DNA"/>
</dbReference>
<dbReference type="Pfam" id="PF00782">
    <property type="entry name" value="DSPc"/>
    <property type="match status" value="1"/>
</dbReference>
<dbReference type="PANTHER" id="PTHR45848:SF4">
    <property type="entry name" value="DUAL SPECIFICITY PROTEIN PHOSPHATASE 12"/>
    <property type="match status" value="1"/>
</dbReference>
<dbReference type="EC" id="3.1.3.48" evidence="2"/>
<protein>
    <recommendedName>
        <fullName evidence="2">protein-tyrosine-phosphatase</fullName>
        <ecNumber evidence="2">3.1.3.48</ecNumber>
    </recommendedName>
</protein>
<dbReference type="InterPro" id="IPR029021">
    <property type="entry name" value="Prot-tyrosine_phosphatase-like"/>
</dbReference>
<sequence length="322" mass="35750">MDEIIPGLFLGPWETAFEVEELDRMGVTHVLSAMRVPMLKLPERFKNLQLHILDSPKFDILSYFPQCIAFIDEGMKSGGKVLVHCQAGISRSASVVAAYLIATRRITPETALELIRKSRPCIQPNFGFRKQLDTWHQTECIVSVDDKVTRLHYIEKTVRISKAGGGVHIRKDMLATVPNHRPSGNRIRCKMCRRELATKDHMFPHGSSSSAHTVAEPAAETLAPVDDAAIITDTAIDPVAITPAPPRDAPLISPECSGYFLEPLDWMRSFLDEGLVEGKIICPNPKCSSKLGSYAWAGVKCACGEWVTPGFCIHRSKVDEMR</sequence>
<dbReference type="InterPro" id="IPR016278">
    <property type="entry name" value="DUSP12"/>
</dbReference>
<evidence type="ECO:0000259" key="7">
    <source>
        <dbReference type="PROSITE" id="PS50056"/>
    </source>
</evidence>
<dbReference type="InterPro" id="IPR000340">
    <property type="entry name" value="Dual-sp_phosphatase_cat-dom"/>
</dbReference>
<dbReference type="PIRSF" id="PIRSF000941">
    <property type="entry name" value="DUSP12"/>
    <property type="match status" value="1"/>
</dbReference>
<accession>A0A165PDZ3</accession>
<evidence type="ECO:0000313" key="9">
    <source>
        <dbReference type="Proteomes" id="UP000077266"/>
    </source>
</evidence>
<dbReference type="PROSITE" id="PS00383">
    <property type="entry name" value="TYR_PHOSPHATASE_1"/>
    <property type="match status" value="1"/>
</dbReference>
<dbReference type="InterPro" id="IPR020422">
    <property type="entry name" value="TYR_PHOSPHATASE_DUAL_dom"/>
</dbReference>
<dbReference type="PROSITE" id="PS50054">
    <property type="entry name" value="TYR_PHOSPHATASE_DUAL"/>
    <property type="match status" value="1"/>
</dbReference>
<dbReference type="AlphaFoldDB" id="A0A165PDZ3"/>
<name>A0A165PDZ3_EXIGL</name>
<dbReference type="GO" id="GO:0004725">
    <property type="term" value="F:protein tyrosine phosphatase activity"/>
    <property type="evidence" value="ECO:0007669"/>
    <property type="project" value="UniProtKB-EC"/>
</dbReference>
<organism evidence="8 9">
    <name type="scientific">Exidia glandulosa HHB12029</name>
    <dbReference type="NCBI Taxonomy" id="1314781"/>
    <lineage>
        <taxon>Eukaryota</taxon>
        <taxon>Fungi</taxon>
        <taxon>Dikarya</taxon>
        <taxon>Basidiomycota</taxon>
        <taxon>Agaricomycotina</taxon>
        <taxon>Agaricomycetes</taxon>
        <taxon>Auriculariales</taxon>
        <taxon>Exidiaceae</taxon>
        <taxon>Exidia</taxon>
    </lineage>
</organism>
<dbReference type="PANTHER" id="PTHR45848">
    <property type="entry name" value="DUAL SPECIFICITY PROTEIN PHOSPHATASE 12 FAMILY MEMBER"/>
    <property type="match status" value="1"/>
</dbReference>
<dbReference type="InterPro" id="IPR016130">
    <property type="entry name" value="Tyr_Pase_AS"/>
</dbReference>
<feature type="domain" description="Tyrosine specific protein phosphatases" evidence="7">
    <location>
        <begin position="62"/>
        <end position="120"/>
    </location>
</feature>
<evidence type="ECO:0000259" key="6">
    <source>
        <dbReference type="PROSITE" id="PS50054"/>
    </source>
</evidence>
<evidence type="ECO:0000313" key="8">
    <source>
        <dbReference type="EMBL" id="KZW02037.1"/>
    </source>
</evidence>
<feature type="active site" description="Phosphocysteine intermediate" evidence="5">
    <location>
        <position position="85"/>
    </location>
</feature>
<gene>
    <name evidence="8" type="ORF">EXIGLDRAFT_760263</name>
</gene>
<dbReference type="SMART" id="SM00195">
    <property type="entry name" value="DSPc"/>
    <property type="match status" value="1"/>
</dbReference>
<evidence type="ECO:0000256" key="5">
    <source>
        <dbReference type="PIRSR" id="PIRSR000941-50"/>
    </source>
</evidence>
<dbReference type="InParanoid" id="A0A165PDZ3"/>
<dbReference type="CDD" id="cd14498">
    <property type="entry name" value="DSP"/>
    <property type="match status" value="1"/>
</dbReference>
<evidence type="ECO:0000256" key="2">
    <source>
        <dbReference type="ARBA" id="ARBA00013064"/>
    </source>
</evidence>
<comment type="similarity">
    <text evidence="1">Belongs to the protein-tyrosine phosphatase family. Non-receptor class dual specificity subfamily.</text>
</comment>
<dbReference type="GO" id="GO:0008138">
    <property type="term" value="F:protein tyrosine/serine/threonine phosphatase activity"/>
    <property type="evidence" value="ECO:0007669"/>
    <property type="project" value="InterPro"/>
</dbReference>
<dbReference type="SUPFAM" id="SSF52799">
    <property type="entry name" value="(Phosphotyrosine protein) phosphatases II"/>
    <property type="match status" value="1"/>
</dbReference>
<dbReference type="Proteomes" id="UP000077266">
    <property type="component" value="Unassembled WGS sequence"/>
</dbReference>
<evidence type="ECO:0000256" key="3">
    <source>
        <dbReference type="ARBA" id="ARBA00022801"/>
    </source>
</evidence>
<keyword evidence="3" id="KW-0378">Hydrolase</keyword>
<dbReference type="OrthoDB" id="2017893at2759"/>
<proteinExistence type="inferred from homology"/>
<feature type="domain" description="Tyrosine-protein phosphatase" evidence="6">
    <location>
        <begin position="1"/>
        <end position="141"/>
    </location>
</feature>
<reference evidence="8 9" key="1">
    <citation type="journal article" date="2016" name="Mol. Biol. Evol.">
        <title>Comparative Genomics of Early-Diverging Mushroom-Forming Fungi Provides Insights into the Origins of Lignocellulose Decay Capabilities.</title>
        <authorList>
            <person name="Nagy L.G."/>
            <person name="Riley R."/>
            <person name="Tritt A."/>
            <person name="Adam C."/>
            <person name="Daum C."/>
            <person name="Floudas D."/>
            <person name="Sun H."/>
            <person name="Yadav J.S."/>
            <person name="Pangilinan J."/>
            <person name="Larsson K.H."/>
            <person name="Matsuura K."/>
            <person name="Barry K."/>
            <person name="Labutti K."/>
            <person name="Kuo R."/>
            <person name="Ohm R.A."/>
            <person name="Bhattacharya S.S."/>
            <person name="Shirouzu T."/>
            <person name="Yoshinaga Y."/>
            <person name="Martin F.M."/>
            <person name="Grigoriev I.V."/>
            <person name="Hibbett D.S."/>
        </authorList>
    </citation>
    <scope>NUCLEOTIDE SEQUENCE [LARGE SCALE GENOMIC DNA]</scope>
    <source>
        <strain evidence="8 9">HHB12029</strain>
    </source>
</reference>
<dbReference type="PROSITE" id="PS50056">
    <property type="entry name" value="TYR_PHOSPHATASE_2"/>
    <property type="match status" value="1"/>
</dbReference>